<gene>
    <name evidence="2" type="ORF">BofuT4_uP110830.1</name>
</gene>
<feature type="chain" id="PRO_5003440289" evidence="1">
    <location>
        <begin position="28"/>
        <end position="40"/>
    </location>
</feature>
<dbReference type="PROSITE" id="PS51257">
    <property type="entry name" value="PROKAR_LIPOPROTEIN"/>
    <property type="match status" value="1"/>
</dbReference>
<dbReference type="EMBL" id="FQ790291">
    <property type="protein sequence ID" value="CCD48070.1"/>
    <property type="molecule type" value="Genomic_DNA"/>
</dbReference>
<evidence type="ECO:0000256" key="1">
    <source>
        <dbReference type="SAM" id="SignalP"/>
    </source>
</evidence>
<evidence type="ECO:0000313" key="3">
    <source>
        <dbReference type="Proteomes" id="UP000008177"/>
    </source>
</evidence>
<evidence type="ECO:0000313" key="2">
    <source>
        <dbReference type="EMBL" id="CCD48070.1"/>
    </source>
</evidence>
<proteinExistence type="predicted"/>
<reference evidence="3" key="1">
    <citation type="journal article" date="2011" name="PLoS Genet.">
        <title>Genomic analysis of the necrotrophic fungal pathogens Sclerotinia sclerotiorum and Botrytis cinerea.</title>
        <authorList>
            <person name="Amselem J."/>
            <person name="Cuomo C.A."/>
            <person name="van Kan J.A."/>
            <person name="Viaud M."/>
            <person name="Benito E.P."/>
            <person name="Couloux A."/>
            <person name="Coutinho P.M."/>
            <person name="de Vries R.P."/>
            <person name="Dyer P.S."/>
            <person name="Fillinger S."/>
            <person name="Fournier E."/>
            <person name="Gout L."/>
            <person name="Hahn M."/>
            <person name="Kohn L."/>
            <person name="Lapalu N."/>
            <person name="Plummer K.M."/>
            <person name="Pradier J.M."/>
            <person name="Quevillon E."/>
            <person name="Sharon A."/>
            <person name="Simon A."/>
            <person name="ten Have A."/>
            <person name="Tudzynski B."/>
            <person name="Tudzynski P."/>
            <person name="Wincker P."/>
            <person name="Andrew M."/>
            <person name="Anthouard V."/>
            <person name="Beever R.E."/>
            <person name="Beffa R."/>
            <person name="Benoit I."/>
            <person name="Bouzid O."/>
            <person name="Brault B."/>
            <person name="Chen Z."/>
            <person name="Choquer M."/>
            <person name="Collemare J."/>
            <person name="Cotton P."/>
            <person name="Danchin E.G."/>
            <person name="Da Silva C."/>
            <person name="Gautier A."/>
            <person name="Giraud C."/>
            <person name="Giraud T."/>
            <person name="Gonzalez C."/>
            <person name="Grossetete S."/>
            <person name="Guldener U."/>
            <person name="Henrissat B."/>
            <person name="Howlett B.J."/>
            <person name="Kodira C."/>
            <person name="Kretschmer M."/>
            <person name="Lappartient A."/>
            <person name="Leroch M."/>
            <person name="Levis C."/>
            <person name="Mauceli E."/>
            <person name="Neuveglise C."/>
            <person name="Oeser B."/>
            <person name="Pearson M."/>
            <person name="Poulain J."/>
            <person name="Poussereau N."/>
            <person name="Quesneville H."/>
            <person name="Rascle C."/>
            <person name="Schumacher J."/>
            <person name="Segurens B."/>
            <person name="Sexton A."/>
            <person name="Silva E."/>
            <person name="Sirven C."/>
            <person name="Soanes D.M."/>
            <person name="Talbot N.J."/>
            <person name="Templeton M."/>
            <person name="Yandava C."/>
            <person name="Yarden O."/>
            <person name="Zeng Q."/>
            <person name="Rollins J.A."/>
            <person name="Lebrun M.H."/>
            <person name="Dickman M."/>
        </authorList>
    </citation>
    <scope>NUCLEOTIDE SEQUENCE [LARGE SCALE GENOMIC DNA]</scope>
    <source>
        <strain evidence="3">T4</strain>
    </source>
</reference>
<name>G2Y618_BOTF4</name>
<dbReference type="HOGENOM" id="CLU_3299261_0_0_1"/>
<dbReference type="Proteomes" id="UP000008177">
    <property type="component" value="Unplaced contigs"/>
</dbReference>
<dbReference type="AlphaFoldDB" id="G2Y618"/>
<accession>G2Y618</accession>
<dbReference type="InParanoid" id="G2Y618"/>
<sequence length="40" mass="4539">MFRFTNFTVMIFVGCLWPVLIPPSVDMRDERGAVHRGGVS</sequence>
<feature type="signal peptide" evidence="1">
    <location>
        <begin position="1"/>
        <end position="27"/>
    </location>
</feature>
<organism evidence="2 3">
    <name type="scientific">Botryotinia fuckeliana (strain T4)</name>
    <name type="common">Noble rot fungus</name>
    <name type="synonym">Botrytis cinerea</name>
    <dbReference type="NCBI Taxonomy" id="999810"/>
    <lineage>
        <taxon>Eukaryota</taxon>
        <taxon>Fungi</taxon>
        <taxon>Dikarya</taxon>
        <taxon>Ascomycota</taxon>
        <taxon>Pezizomycotina</taxon>
        <taxon>Leotiomycetes</taxon>
        <taxon>Helotiales</taxon>
        <taxon>Sclerotiniaceae</taxon>
        <taxon>Botrytis</taxon>
    </lineage>
</organism>
<keyword evidence="1" id="KW-0732">Signal</keyword>
<protein>
    <submittedName>
        <fullName evidence="2">Uncharacterized protein</fullName>
    </submittedName>
</protein>